<evidence type="ECO:0000313" key="12">
    <source>
        <dbReference type="Proteomes" id="UP001501169"/>
    </source>
</evidence>
<keyword evidence="6 10" id="KW-0812">Transmembrane</keyword>
<keyword evidence="7 10" id="KW-1133">Transmembrane helix</keyword>
<dbReference type="NCBIfam" id="TIGR02532">
    <property type="entry name" value="IV_pilin_GFxxxE"/>
    <property type="match status" value="1"/>
</dbReference>
<dbReference type="PRINTS" id="PR00885">
    <property type="entry name" value="BCTERIALGSPH"/>
</dbReference>
<evidence type="ECO:0000256" key="8">
    <source>
        <dbReference type="ARBA" id="ARBA00023136"/>
    </source>
</evidence>
<dbReference type="Gene3D" id="3.55.40.10">
    <property type="entry name" value="minor pseudopilin epsh domain"/>
    <property type="match status" value="1"/>
</dbReference>
<dbReference type="InterPro" id="IPR012902">
    <property type="entry name" value="N_methyl_site"/>
</dbReference>
<gene>
    <name evidence="11" type="primary">exeH</name>
    <name evidence="11" type="ORF">GCM10009098_37570</name>
</gene>
<keyword evidence="12" id="KW-1185">Reference proteome</keyword>
<dbReference type="SUPFAM" id="SSF54523">
    <property type="entry name" value="Pili subunits"/>
    <property type="match status" value="1"/>
</dbReference>
<accession>A0ABN1EFZ8</accession>
<evidence type="ECO:0000256" key="7">
    <source>
        <dbReference type="ARBA" id="ARBA00022989"/>
    </source>
</evidence>
<keyword evidence="3" id="KW-1003">Cell membrane</keyword>
<evidence type="ECO:0000313" key="11">
    <source>
        <dbReference type="EMBL" id="GAA0565917.1"/>
    </source>
</evidence>
<dbReference type="NCBIfam" id="TIGR01708">
    <property type="entry name" value="typeII_sec_gspH"/>
    <property type="match status" value="1"/>
</dbReference>
<proteinExistence type="predicted"/>
<evidence type="ECO:0000256" key="4">
    <source>
        <dbReference type="ARBA" id="ARBA00022481"/>
    </source>
</evidence>
<organism evidence="11 12">
    <name type="scientific">Rheinheimera aquimaris</name>
    <dbReference type="NCBI Taxonomy" id="412437"/>
    <lineage>
        <taxon>Bacteria</taxon>
        <taxon>Pseudomonadati</taxon>
        <taxon>Pseudomonadota</taxon>
        <taxon>Gammaproteobacteria</taxon>
        <taxon>Chromatiales</taxon>
        <taxon>Chromatiaceae</taxon>
        <taxon>Rheinheimera</taxon>
    </lineage>
</organism>
<keyword evidence="4" id="KW-0488">Methylation</keyword>
<dbReference type="InterPro" id="IPR002416">
    <property type="entry name" value="T2SS_protein-GspH"/>
</dbReference>
<keyword evidence="5" id="KW-0997">Cell inner membrane</keyword>
<sequence length="198" mass="22450">MPTLPAMSYRRNGFTLVEVMLVMLLIGLLATMVVMNFSGESREDRLEKEAERFQQIFQFVAETAMLKQQEWGLYILPDRYGFLYYNNDDGKWAAAEEPAGVAQHRLPENITLQLELEGLPGEETNLLSKLEWQLDEDEQTEQDSKIPALPQVFILSSGEISPFQLLLTENSDLTPLYSAVSTDFAIPLTRSAVSTERP</sequence>
<dbReference type="InterPro" id="IPR049875">
    <property type="entry name" value="TypeII_GspH"/>
</dbReference>
<protein>
    <recommendedName>
        <fullName evidence="2">Type II secretion system protein H</fullName>
    </recommendedName>
    <alternativeName>
        <fullName evidence="9">General secretion pathway protein H</fullName>
    </alternativeName>
</protein>
<feature type="transmembrane region" description="Helical" evidence="10">
    <location>
        <begin position="20"/>
        <end position="38"/>
    </location>
</feature>
<reference evidence="11 12" key="1">
    <citation type="journal article" date="2019" name="Int. J. Syst. Evol. Microbiol.">
        <title>The Global Catalogue of Microorganisms (GCM) 10K type strain sequencing project: providing services to taxonomists for standard genome sequencing and annotation.</title>
        <authorList>
            <consortium name="The Broad Institute Genomics Platform"/>
            <consortium name="The Broad Institute Genome Sequencing Center for Infectious Disease"/>
            <person name="Wu L."/>
            <person name="Ma J."/>
        </authorList>
    </citation>
    <scope>NUCLEOTIDE SEQUENCE [LARGE SCALE GENOMIC DNA]</scope>
    <source>
        <strain evidence="11 12">JCM 14331</strain>
    </source>
</reference>
<evidence type="ECO:0000256" key="6">
    <source>
        <dbReference type="ARBA" id="ARBA00022692"/>
    </source>
</evidence>
<evidence type="ECO:0000256" key="3">
    <source>
        <dbReference type="ARBA" id="ARBA00022475"/>
    </source>
</evidence>
<comment type="subcellular location">
    <subcellularLocation>
        <location evidence="1">Cell inner membrane</location>
        <topology evidence="1">Single-pass membrane protein</topology>
    </subcellularLocation>
</comment>
<name>A0ABN1EFZ8_9GAMM</name>
<dbReference type="EMBL" id="BAAAEO010000008">
    <property type="protein sequence ID" value="GAA0565917.1"/>
    <property type="molecule type" value="Genomic_DNA"/>
</dbReference>
<dbReference type="Proteomes" id="UP001501169">
    <property type="component" value="Unassembled WGS sequence"/>
</dbReference>
<evidence type="ECO:0000256" key="5">
    <source>
        <dbReference type="ARBA" id="ARBA00022519"/>
    </source>
</evidence>
<evidence type="ECO:0000256" key="1">
    <source>
        <dbReference type="ARBA" id="ARBA00004377"/>
    </source>
</evidence>
<comment type="caution">
    <text evidence="11">The sequence shown here is derived from an EMBL/GenBank/DDBJ whole genome shotgun (WGS) entry which is preliminary data.</text>
</comment>
<evidence type="ECO:0000256" key="2">
    <source>
        <dbReference type="ARBA" id="ARBA00021549"/>
    </source>
</evidence>
<dbReference type="Pfam" id="PF07963">
    <property type="entry name" value="N_methyl"/>
    <property type="match status" value="1"/>
</dbReference>
<keyword evidence="8 10" id="KW-0472">Membrane</keyword>
<evidence type="ECO:0000256" key="9">
    <source>
        <dbReference type="ARBA" id="ARBA00030775"/>
    </source>
</evidence>
<dbReference type="InterPro" id="IPR045584">
    <property type="entry name" value="Pilin-like"/>
</dbReference>
<evidence type="ECO:0000256" key="10">
    <source>
        <dbReference type="SAM" id="Phobius"/>
    </source>
</evidence>